<dbReference type="Proteomes" id="UP000234331">
    <property type="component" value="Unassembled WGS sequence"/>
</dbReference>
<dbReference type="InterPro" id="IPR041726">
    <property type="entry name" value="ACAD10_11_N"/>
</dbReference>
<sequence>MGDPRGLVPATLSPWLSGRLPAVTGDLRYEPISGGHSNITVRVLDDGGHAWVLRRPPLGDLPKGAHDVLREARIMAALAPTDVPVPHIAATCDDVAVTGAPFYVMDFAAGAVVANPDDVLAALPEPASRRRAGMSLIDTLARLHRVDIDQVGLGGLADRGRYVERLLARMSRVLAQTRTRDLPLVDDVGRRLASSAPPSRYTGLVHADYRLGNVMLAPDGTVVAVLDWELTTVGDVLADLGFLINNWELPSDDVPRVWMETPPTRAGGFPDRDEAVRSYARTTGFDVSDLPWYRAFSAWRMSIIAEGIKARYESRAMSSDRVDLRYLGQRVLDLAAQADALLTAA</sequence>
<dbReference type="PANTHER" id="PTHR47829">
    <property type="entry name" value="HYDROLASE, PUTATIVE (AFU_ORTHOLOGUE AFUA_1G12880)-RELATED"/>
    <property type="match status" value="1"/>
</dbReference>
<keyword evidence="2" id="KW-0808">Transferase</keyword>
<dbReference type="SUPFAM" id="SSF56112">
    <property type="entry name" value="Protein kinase-like (PK-like)"/>
    <property type="match status" value="1"/>
</dbReference>
<proteinExistence type="predicted"/>
<reference evidence="2 3" key="1">
    <citation type="submission" date="2017-06" db="EMBL/GenBank/DDBJ databases">
        <authorList>
            <person name="Kim H.J."/>
            <person name="Triplett B.A."/>
        </authorList>
    </citation>
    <scope>NUCLEOTIDE SEQUENCE [LARGE SCALE GENOMIC DNA]</scope>
    <source>
        <strain evidence="2">FRACA_ARgP5</strain>
    </source>
</reference>
<evidence type="ECO:0000313" key="2">
    <source>
        <dbReference type="EMBL" id="SNQ49273.1"/>
    </source>
</evidence>
<dbReference type="CDD" id="cd05154">
    <property type="entry name" value="ACAD10_11_N-like"/>
    <property type="match status" value="1"/>
</dbReference>
<dbReference type="InterPro" id="IPR011009">
    <property type="entry name" value="Kinase-like_dom_sf"/>
</dbReference>
<dbReference type="Gene3D" id="3.30.200.20">
    <property type="entry name" value="Phosphorylase Kinase, domain 1"/>
    <property type="match status" value="1"/>
</dbReference>
<evidence type="ECO:0000313" key="3">
    <source>
        <dbReference type="Proteomes" id="UP000234331"/>
    </source>
</evidence>
<dbReference type="Pfam" id="PF01636">
    <property type="entry name" value="APH"/>
    <property type="match status" value="1"/>
</dbReference>
<dbReference type="InterPro" id="IPR052898">
    <property type="entry name" value="ACAD10-like"/>
</dbReference>
<accession>A0A2I2KUD4</accession>
<keyword evidence="3" id="KW-1185">Reference proteome</keyword>
<protein>
    <submittedName>
        <fullName evidence="2">Putative aminoglycoside phosphotransferase</fullName>
    </submittedName>
</protein>
<dbReference type="GO" id="GO:0016740">
    <property type="term" value="F:transferase activity"/>
    <property type="evidence" value="ECO:0007669"/>
    <property type="project" value="UniProtKB-KW"/>
</dbReference>
<dbReference type="InterPro" id="IPR002575">
    <property type="entry name" value="Aminoglycoside_PTrfase"/>
</dbReference>
<dbReference type="Gene3D" id="3.90.1200.10">
    <property type="match status" value="1"/>
</dbReference>
<dbReference type="AlphaFoldDB" id="A0A2I2KUD4"/>
<gene>
    <name evidence="2" type="ORF">FRACA_3140003</name>
</gene>
<dbReference type="RefSeq" id="WP_165818460.1">
    <property type="nucleotide sequence ID" value="NZ_FZMO01000240.1"/>
</dbReference>
<name>A0A2I2KUD4_9ACTN</name>
<evidence type="ECO:0000259" key="1">
    <source>
        <dbReference type="Pfam" id="PF01636"/>
    </source>
</evidence>
<dbReference type="EMBL" id="FZMO01000240">
    <property type="protein sequence ID" value="SNQ49273.1"/>
    <property type="molecule type" value="Genomic_DNA"/>
</dbReference>
<organism evidence="2 3">
    <name type="scientific">Frankia canadensis</name>
    <dbReference type="NCBI Taxonomy" id="1836972"/>
    <lineage>
        <taxon>Bacteria</taxon>
        <taxon>Bacillati</taxon>
        <taxon>Actinomycetota</taxon>
        <taxon>Actinomycetes</taxon>
        <taxon>Frankiales</taxon>
        <taxon>Frankiaceae</taxon>
        <taxon>Frankia</taxon>
    </lineage>
</organism>
<dbReference type="PANTHER" id="PTHR47829:SF1">
    <property type="entry name" value="HAD FAMILY PHOSPHATASE"/>
    <property type="match status" value="1"/>
</dbReference>
<feature type="domain" description="Aminoglycoside phosphotransferase" evidence="1">
    <location>
        <begin position="29"/>
        <end position="254"/>
    </location>
</feature>